<comment type="caution">
    <text evidence="1">The sequence shown here is derived from an EMBL/GenBank/DDBJ whole genome shotgun (WGS) entry which is preliminary data.</text>
</comment>
<reference evidence="2" key="1">
    <citation type="journal article" date="2019" name="Int. J. Syst. Evol. Microbiol.">
        <title>The Global Catalogue of Microorganisms (GCM) 10K type strain sequencing project: providing services to taxonomists for standard genome sequencing and annotation.</title>
        <authorList>
            <consortium name="The Broad Institute Genomics Platform"/>
            <consortium name="The Broad Institute Genome Sequencing Center for Infectious Disease"/>
            <person name="Wu L."/>
            <person name="Ma J."/>
        </authorList>
    </citation>
    <scope>NUCLEOTIDE SEQUENCE [LARGE SCALE GENOMIC DNA]</scope>
    <source>
        <strain evidence="2">JCM 4737</strain>
    </source>
</reference>
<proteinExistence type="predicted"/>
<keyword evidence="2" id="KW-1185">Reference proteome</keyword>
<sequence length="59" mass="6384">MLLGLLEGVGLLVTGVLAGLRVPRLLVRLMRAGLLVRILVRVLRVLLAPGRLLSWPHGP</sequence>
<protein>
    <submittedName>
        <fullName evidence="1">Uncharacterized protein</fullName>
    </submittedName>
</protein>
<dbReference type="Proteomes" id="UP000599437">
    <property type="component" value="Unassembled WGS sequence"/>
</dbReference>
<organism evidence="1 2">
    <name type="scientific">Streptomyces chryseus</name>
    <dbReference type="NCBI Taxonomy" id="68186"/>
    <lineage>
        <taxon>Bacteria</taxon>
        <taxon>Bacillati</taxon>
        <taxon>Actinomycetota</taxon>
        <taxon>Actinomycetes</taxon>
        <taxon>Kitasatosporales</taxon>
        <taxon>Streptomycetaceae</taxon>
        <taxon>Streptomyces</taxon>
    </lineage>
</organism>
<evidence type="ECO:0000313" key="2">
    <source>
        <dbReference type="Proteomes" id="UP000599437"/>
    </source>
</evidence>
<gene>
    <name evidence="1" type="ORF">GCM10010346_40630</name>
</gene>
<dbReference type="EMBL" id="BMVO01000013">
    <property type="protein sequence ID" value="GHB13070.1"/>
    <property type="molecule type" value="Genomic_DNA"/>
</dbReference>
<evidence type="ECO:0000313" key="1">
    <source>
        <dbReference type="EMBL" id="GHB13070.1"/>
    </source>
</evidence>
<name>A0ABQ3DWQ0_9ACTN</name>
<accession>A0ABQ3DWQ0</accession>